<dbReference type="AlphaFoldDB" id="A0AAV5SLY6"/>
<comment type="caution">
    <text evidence="2">The sequence shown here is derived from an EMBL/GenBank/DDBJ whole genome shotgun (WGS) entry which is preliminary data.</text>
</comment>
<protein>
    <submittedName>
        <fullName evidence="2">Uncharacterized protein</fullName>
    </submittedName>
</protein>
<feature type="region of interest" description="Disordered" evidence="1">
    <location>
        <begin position="44"/>
        <end position="97"/>
    </location>
</feature>
<keyword evidence="3" id="KW-1185">Reference proteome</keyword>
<dbReference type="EMBL" id="BTSX01000001">
    <property type="protein sequence ID" value="GMS81150.1"/>
    <property type="molecule type" value="Genomic_DNA"/>
</dbReference>
<feature type="compositionally biased region" description="Basic and acidic residues" evidence="1">
    <location>
        <begin position="50"/>
        <end position="66"/>
    </location>
</feature>
<sequence length="112" mass="12621">RSHKLTLSNAARAHNVPADILQWRMKQPSLTHSNTPVASFQLPKTTNKVRTIDPKGTKFTEADLTHSEPPAASSQRQKKTFEVRTNRPKAANYTEEDLKRALAEHRDHGISL</sequence>
<name>A0AAV5SLY6_9BILA</name>
<dbReference type="Proteomes" id="UP001432027">
    <property type="component" value="Unassembled WGS sequence"/>
</dbReference>
<evidence type="ECO:0000313" key="3">
    <source>
        <dbReference type="Proteomes" id="UP001432027"/>
    </source>
</evidence>
<gene>
    <name evidence="2" type="ORF">PENTCL1PPCAC_3325</name>
</gene>
<evidence type="ECO:0000256" key="1">
    <source>
        <dbReference type="SAM" id="MobiDB-lite"/>
    </source>
</evidence>
<feature type="non-terminal residue" evidence="2">
    <location>
        <position position="1"/>
    </location>
</feature>
<reference evidence="2" key="1">
    <citation type="submission" date="2023-10" db="EMBL/GenBank/DDBJ databases">
        <title>Genome assembly of Pristionchus species.</title>
        <authorList>
            <person name="Yoshida K."/>
            <person name="Sommer R.J."/>
        </authorList>
    </citation>
    <scope>NUCLEOTIDE SEQUENCE</scope>
    <source>
        <strain evidence="2">RS0144</strain>
    </source>
</reference>
<evidence type="ECO:0000313" key="2">
    <source>
        <dbReference type="EMBL" id="GMS81150.1"/>
    </source>
</evidence>
<proteinExistence type="predicted"/>
<accession>A0AAV5SLY6</accession>
<organism evidence="2 3">
    <name type="scientific">Pristionchus entomophagus</name>
    <dbReference type="NCBI Taxonomy" id="358040"/>
    <lineage>
        <taxon>Eukaryota</taxon>
        <taxon>Metazoa</taxon>
        <taxon>Ecdysozoa</taxon>
        <taxon>Nematoda</taxon>
        <taxon>Chromadorea</taxon>
        <taxon>Rhabditida</taxon>
        <taxon>Rhabditina</taxon>
        <taxon>Diplogasteromorpha</taxon>
        <taxon>Diplogasteroidea</taxon>
        <taxon>Neodiplogasteridae</taxon>
        <taxon>Pristionchus</taxon>
    </lineage>
</organism>
<feature type="non-terminal residue" evidence="2">
    <location>
        <position position="112"/>
    </location>
</feature>